<keyword evidence="14" id="KW-1185">Reference proteome</keyword>
<keyword evidence="9" id="KW-1133">Transmembrane helix</keyword>
<keyword evidence="11" id="KW-0472">Membrane</keyword>
<dbReference type="EMBL" id="QKZR01000002">
    <property type="protein sequence ID" value="PZX40794.1"/>
    <property type="molecule type" value="Genomic_DNA"/>
</dbReference>
<accession>A0ABX5PXW4</accession>
<evidence type="ECO:0000256" key="7">
    <source>
        <dbReference type="ARBA" id="ARBA00022729"/>
    </source>
</evidence>
<evidence type="ECO:0000256" key="5">
    <source>
        <dbReference type="ARBA" id="ARBA00022692"/>
    </source>
</evidence>
<gene>
    <name evidence="13" type="ORF">LX97_01566</name>
</gene>
<comment type="cofactor">
    <cofactor evidence="2">
        <name>Co(2+)</name>
        <dbReference type="ChEBI" id="CHEBI:48828"/>
    </cofactor>
</comment>
<comment type="cofactor">
    <cofactor evidence="1">
        <name>Mn(2+)</name>
        <dbReference type="ChEBI" id="CHEBI:29035"/>
    </cofactor>
</comment>
<dbReference type="Proteomes" id="UP000248584">
    <property type="component" value="Unassembled WGS sequence"/>
</dbReference>
<dbReference type="Pfam" id="PF01963">
    <property type="entry name" value="TraB_PrgY_gumN"/>
    <property type="match status" value="1"/>
</dbReference>
<evidence type="ECO:0000256" key="6">
    <source>
        <dbReference type="ARBA" id="ARBA00022723"/>
    </source>
</evidence>
<evidence type="ECO:0000313" key="14">
    <source>
        <dbReference type="Proteomes" id="UP000248584"/>
    </source>
</evidence>
<evidence type="ECO:0000256" key="8">
    <source>
        <dbReference type="ARBA" id="ARBA00022801"/>
    </source>
</evidence>
<keyword evidence="12" id="KW-0325">Glycoprotein</keyword>
<keyword evidence="7" id="KW-0732">Signal</keyword>
<dbReference type="InterPro" id="IPR002816">
    <property type="entry name" value="TraB/PrgY/GumN_fam"/>
</dbReference>
<evidence type="ECO:0000256" key="3">
    <source>
        <dbReference type="ARBA" id="ARBA00004479"/>
    </source>
</evidence>
<reference evidence="13 14" key="1">
    <citation type="submission" date="2018-06" db="EMBL/GenBank/DDBJ databases">
        <title>Genomic Encyclopedia of Archaeal and Bacterial Type Strains, Phase II (KMG-II): from individual species to whole genera.</title>
        <authorList>
            <person name="Goeker M."/>
        </authorList>
    </citation>
    <scope>NUCLEOTIDE SEQUENCE [LARGE SCALE GENOMIC DNA]</scope>
    <source>
        <strain evidence="13 14">DSM 17205</strain>
    </source>
</reference>
<evidence type="ECO:0000256" key="2">
    <source>
        <dbReference type="ARBA" id="ARBA00001941"/>
    </source>
</evidence>
<comment type="caution">
    <text evidence="13">The sequence shown here is derived from an EMBL/GenBank/DDBJ whole genome shotgun (WGS) entry which is preliminary data.</text>
</comment>
<dbReference type="RefSeq" id="WP_015362756.1">
    <property type="nucleotide sequence ID" value="NZ_QKZR01000002.1"/>
</dbReference>
<name>A0ABX5PXW4_9FLAO</name>
<evidence type="ECO:0000256" key="11">
    <source>
        <dbReference type="ARBA" id="ARBA00023136"/>
    </source>
</evidence>
<dbReference type="CDD" id="cd14789">
    <property type="entry name" value="Tiki"/>
    <property type="match status" value="1"/>
</dbReference>
<dbReference type="PANTHER" id="PTHR31120">
    <property type="entry name" value="METALLOPROTEASE TIKI"/>
    <property type="match status" value="1"/>
</dbReference>
<keyword evidence="10" id="KW-0482">Metalloprotease</keyword>
<comment type="subcellular location">
    <subcellularLocation>
        <location evidence="3">Membrane</location>
        <topology evidence="3">Single-pass type I membrane protein</topology>
    </subcellularLocation>
</comment>
<dbReference type="InterPro" id="IPR040230">
    <property type="entry name" value="TIKI1/2-like"/>
</dbReference>
<evidence type="ECO:0000256" key="9">
    <source>
        <dbReference type="ARBA" id="ARBA00022989"/>
    </source>
</evidence>
<protein>
    <submittedName>
        <fullName evidence="13">Uncharacterized protein YbaP (TraB family)</fullName>
    </submittedName>
</protein>
<evidence type="ECO:0000256" key="10">
    <source>
        <dbReference type="ARBA" id="ARBA00023049"/>
    </source>
</evidence>
<proteinExistence type="predicted"/>
<keyword evidence="6" id="KW-0479">Metal-binding</keyword>
<keyword evidence="5" id="KW-0812">Transmembrane</keyword>
<evidence type="ECO:0000256" key="4">
    <source>
        <dbReference type="ARBA" id="ARBA00022670"/>
    </source>
</evidence>
<sequence length="1165" mass="135981">MYKSFSSFFSSVFFLFLFISLNAQERENYSLLWEVQNPNTKEISYVFGTMHLSDARVFEFSDAVFPAIQSTEAFALEIAPDSLEAGLEKYMLVKKDLSRYKKVLGKEKYKELDSKIQGVIGISLDSLQYNSLEFLSSILIPDLTKENDEETFLDLFLYNVALNENKEIRGLEKVEDQIIDMDLLSDQELKESLLELLEDQEGFFRKELDNMVEIYHGGNIEEVYSKLKEFETEEDYDLIARNQVMASSIEQITNQRTLFTAIGVAHLPGKYGVLELLKNKGFRVKKSKATFNNPNMDLIAQSSFESWESYSYDKEGYELIAPRKSNTIKTSLSQISSTGTGTDLINGVEIVHLSIKIPEDKLTAAEEMIILMTDRYKTTKEGYEFQELDSYSKNGVEYNSILATKENRLSRLDLYLRNGRAYIFTADFKNTANSQKTAKRFFDSIRLFEQKEKAFEWSVLEPEKAAFKVDFPVDFKTMEKQIANPQEENGDPYKLTIFHAVNAEKKEQYLVRYNDYPLGYYLEDIEGATQEYIELIKTKGFKILEKNKTTHLGAVAYDLEIKILDTIHGRMRIFYRGNRLYLLLIQSYDVDKEISMKNRLFDTFTFKDYVPAIYDEIALDEGYRFKFPKSNVVAVDSSDYNQADLLFSRFYQGYDENSGNAFSVSQTRFGKYFRTNDKDVYFKEYEDELFENDSIVKKTPFTYNNISGIEYLINIPSSNIQQRYRLFYKGQNVFLLGTHQDRSNIYSANTEEFFNGFETSNEEVFDMEASKSKTLLTDLLSNNEETYNDAHNALDYYDFEKNDAKDLLTFIKKDYPKDSLYYGTKNMLIYSLALVKDPAYLDEFKKIYLSTGSEYTKAIIIQSLPLFESEKAIELQMSLLQNNDIPKLEDYSLTFLESENDSLIDLTKYGNQIWDLQKKSGLRDLTLNYFNRKITTDEKTLPFLKERKQELATLFQEDASAVASGLDDYTKHLSPYELSSYFKLLDTLEVKDQQTMKYIKELVAVEVDRAYVHLNALEHYLKYEPKVDKKLVRGFIEDLYFRFEGMELIAKNGYSKMIPKSYFKDEEFAKLSVYNALYDYDENMLIKHLGEIEENEATYIVYQFNYTTYEDDTNYIALARKHKIDKNKPEQFEVWLSGDGFVNNQWQVIAQSLIEEWQAEEVDEE</sequence>
<organism evidence="13 14">
    <name type="scientific">Nonlabens dokdonensis</name>
    <dbReference type="NCBI Taxonomy" id="328515"/>
    <lineage>
        <taxon>Bacteria</taxon>
        <taxon>Pseudomonadati</taxon>
        <taxon>Bacteroidota</taxon>
        <taxon>Flavobacteriia</taxon>
        <taxon>Flavobacteriales</taxon>
        <taxon>Flavobacteriaceae</taxon>
        <taxon>Nonlabens</taxon>
    </lineage>
</organism>
<evidence type="ECO:0000256" key="1">
    <source>
        <dbReference type="ARBA" id="ARBA00001936"/>
    </source>
</evidence>
<evidence type="ECO:0000313" key="13">
    <source>
        <dbReference type="EMBL" id="PZX40794.1"/>
    </source>
</evidence>
<dbReference type="PANTHER" id="PTHR31120:SF6">
    <property type="entry name" value="METALLOPROTEASE TIKI HOMOLOG"/>
    <property type="match status" value="1"/>
</dbReference>
<evidence type="ECO:0000256" key="12">
    <source>
        <dbReference type="ARBA" id="ARBA00023180"/>
    </source>
</evidence>
<keyword evidence="8" id="KW-0378">Hydrolase</keyword>
<keyword evidence="4" id="KW-0645">Protease</keyword>